<dbReference type="EMBL" id="OU895877">
    <property type="protein sequence ID" value="CAG9797074.1"/>
    <property type="molecule type" value="Genomic_DNA"/>
</dbReference>
<keyword evidence="14" id="KW-1185">Reference proteome</keyword>
<evidence type="ECO:0000313" key="14">
    <source>
        <dbReference type="Proteomes" id="UP001153620"/>
    </source>
</evidence>
<evidence type="ECO:0000256" key="4">
    <source>
        <dbReference type="ARBA" id="ARBA00022692"/>
    </source>
</evidence>
<keyword evidence="3 10" id="KW-0444">Lipid biosynthesis</keyword>
<name>A0A9N9RI11_9DIPT</name>
<dbReference type="PANTHER" id="PTHR11011:SF12">
    <property type="entry name" value="FATTY ACYL-COA REDUCTASE"/>
    <property type="match status" value="1"/>
</dbReference>
<dbReference type="EC" id="1.2.1.84" evidence="10"/>
<keyword evidence="7 10" id="KW-0443">Lipid metabolism</keyword>
<dbReference type="InterPro" id="IPR033640">
    <property type="entry name" value="FAR_C"/>
</dbReference>
<dbReference type="PANTHER" id="PTHR11011">
    <property type="entry name" value="MALE STERILITY PROTEIN 2-RELATED"/>
    <property type="match status" value="1"/>
</dbReference>
<organism evidence="13 14">
    <name type="scientific">Chironomus riparius</name>
    <dbReference type="NCBI Taxonomy" id="315576"/>
    <lineage>
        <taxon>Eukaryota</taxon>
        <taxon>Metazoa</taxon>
        <taxon>Ecdysozoa</taxon>
        <taxon>Arthropoda</taxon>
        <taxon>Hexapoda</taxon>
        <taxon>Insecta</taxon>
        <taxon>Pterygota</taxon>
        <taxon>Neoptera</taxon>
        <taxon>Endopterygota</taxon>
        <taxon>Diptera</taxon>
        <taxon>Nematocera</taxon>
        <taxon>Chironomoidea</taxon>
        <taxon>Chironomidae</taxon>
        <taxon>Chironominae</taxon>
        <taxon>Chironomus</taxon>
    </lineage>
</organism>
<dbReference type="Pfam" id="PF07993">
    <property type="entry name" value="NAD_binding_4"/>
    <property type="match status" value="1"/>
</dbReference>
<evidence type="ECO:0000256" key="2">
    <source>
        <dbReference type="ARBA" id="ARBA00005928"/>
    </source>
</evidence>
<dbReference type="InterPro" id="IPR036291">
    <property type="entry name" value="NAD(P)-bd_dom_sf"/>
</dbReference>
<dbReference type="FunFam" id="3.40.50.720:FF:000143">
    <property type="entry name" value="Fatty acyl-CoA reductase"/>
    <property type="match status" value="1"/>
</dbReference>
<dbReference type="InterPro" id="IPR013120">
    <property type="entry name" value="FAR_NAD-bd"/>
</dbReference>
<keyword evidence="6" id="KW-1133">Transmembrane helix</keyword>
<keyword evidence="4" id="KW-0812">Transmembrane</keyword>
<keyword evidence="8" id="KW-0472">Membrane</keyword>
<evidence type="ECO:0000313" key="13">
    <source>
        <dbReference type="EMBL" id="CAG9797074.1"/>
    </source>
</evidence>
<feature type="domain" description="Thioester reductase (TE)" evidence="12">
    <location>
        <begin position="18"/>
        <end position="289"/>
    </location>
</feature>
<dbReference type="Proteomes" id="UP001153620">
    <property type="component" value="Chromosome 1"/>
</dbReference>
<dbReference type="CDD" id="cd09071">
    <property type="entry name" value="FAR_C"/>
    <property type="match status" value="1"/>
</dbReference>
<dbReference type="InterPro" id="IPR026055">
    <property type="entry name" value="FAR"/>
</dbReference>
<accession>A0A9N9RI11</accession>
<evidence type="ECO:0000256" key="8">
    <source>
        <dbReference type="ARBA" id="ARBA00023136"/>
    </source>
</evidence>
<comment type="similarity">
    <text evidence="2 10">Belongs to the fatty acyl-CoA reductase family.</text>
</comment>
<dbReference type="AlphaFoldDB" id="A0A9N9RI11"/>
<evidence type="ECO:0000256" key="3">
    <source>
        <dbReference type="ARBA" id="ARBA00022516"/>
    </source>
</evidence>
<feature type="domain" description="Fatty acyl-CoA reductase C-terminal" evidence="11">
    <location>
        <begin position="362"/>
        <end position="457"/>
    </location>
</feature>
<evidence type="ECO:0000256" key="5">
    <source>
        <dbReference type="ARBA" id="ARBA00022857"/>
    </source>
</evidence>
<comment type="function">
    <text evidence="10">Catalyzes the reduction of fatty acyl-CoA to fatty alcohols.</text>
</comment>
<dbReference type="CDD" id="cd05236">
    <property type="entry name" value="FAR-N_SDR_e"/>
    <property type="match status" value="1"/>
</dbReference>
<dbReference type="GO" id="GO:0005777">
    <property type="term" value="C:peroxisome"/>
    <property type="evidence" value="ECO:0007669"/>
    <property type="project" value="TreeGrafter"/>
</dbReference>
<evidence type="ECO:0000259" key="11">
    <source>
        <dbReference type="Pfam" id="PF03015"/>
    </source>
</evidence>
<dbReference type="GO" id="GO:0035336">
    <property type="term" value="P:long-chain fatty-acyl-CoA metabolic process"/>
    <property type="evidence" value="ECO:0007669"/>
    <property type="project" value="TreeGrafter"/>
</dbReference>
<reference evidence="13" key="1">
    <citation type="submission" date="2022-01" db="EMBL/GenBank/DDBJ databases">
        <authorList>
            <person name="King R."/>
        </authorList>
    </citation>
    <scope>NUCLEOTIDE SEQUENCE</scope>
</reference>
<dbReference type="Gene3D" id="3.40.50.720">
    <property type="entry name" value="NAD(P)-binding Rossmann-like Domain"/>
    <property type="match status" value="1"/>
</dbReference>
<evidence type="ECO:0000256" key="10">
    <source>
        <dbReference type="RuleBase" id="RU363097"/>
    </source>
</evidence>
<gene>
    <name evidence="13" type="ORF">CHIRRI_LOCUS75</name>
</gene>
<evidence type="ECO:0000256" key="7">
    <source>
        <dbReference type="ARBA" id="ARBA00023098"/>
    </source>
</evidence>
<dbReference type="GO" id="GO:0080019">
    <property type="term" value="F:alcohol-forming very long-chain fatty acyl-CoA reductase activity"/>
    <property type="evidence" value="ECO:0007669"/>
    <property type="project" value="InterPro"/>
</dbReference>
<evidence type="ECO:0000259" key="12">
    <source>
        <dbReference type="Pfam" id="PF07993"/>
    </source>
</evidence>
<dbReference type="Pfam" id="PF03015">
    <property type="entry name" value="Sterile"/>
    <property type="match status" value="1"/>
</dbReference>
<protein>
    <recommendedName>
        <fullName evidence="10">Fatty acyl-CoA reductase</fullName>
        <ecNumber evidence="10">1.2.1.84</ecNumber>
    </recommendedName>
</protein>
<comment type="catalytic activity">
    <reaction evidence="9 10">
        <text>a long-chain fatty acyl-CoA + 2 NADPH + 2 H(+) = a long-chain primary fatty alcohol + 2 NADP(+) + CoA</text>
        <dbReference type="Rhea" id="RHEA:52716"/>
        <dbReference type="ChEBI" id="CHEBI:15378"/>
        <dbReference type="ChEBI" id="CHEBI:57287"/>
        <dbReference type="ChEBI" id="CHEBI:57783"/>
        <dbReference type="ChEBI" id="CHEBI:58349"/>
        <dbReference type="ChEBI" id="CHEBI:77396"/>
        <dbReference type="ChEBI" id="CHEBI:83139"/>
        <dbReference type="EC" id="1.2.1.84"/>
    </reaction>
</comment>
<evidence type="ECO:0000256" key="9">
    <source>
        <dbReference type="ARBA" id="ARBA00052530"/>
    </source>
</evidence>
<sequence length="516" mass="59392">MTKLTKTQEFYKGKSIFITGSSGFMGKVLLEKLLYSCSDVKQIIILVRPKRGKSALQRVQDFSTLAMFKRINNEKPEVMQKIVPVFGDIQKENCGLNDEHLRKVIEESELVFHMAASLKLEATLKPNIEMNLLGTKHVIDMCKRMPKLMLLMHLSTAFCTSDKTGTLYERVYDWKDDPNDLIRCAEWMDEKTMENVQSKLLDPHPNTYTYTKRLAEILVRSNFRDIPACIVRPSIVTPAFNDPCPGWVDNLNGPVGIMVAGAKGVLRSMLCNGDFKGECIPVDFAINGIIGIAKSVATMKEKPSEIPVFNVTCHPESKQTWEYILEEGRKMVQKYPFEFGLWLPGGGITMNKKLHKLNVALFHWGPAYLIDFLMFCFGQKRFMYRVQQKISQGLDVLTFFTMREWLFDSKKFQQVFQEMEPDDKKIFYMDTRIITKDIELDYLRDTLLGGRQYCMKEPLSTLPKARIQLKIMKIIDALIKLFFLYHILRYILKATGLDSTISALIDDLNVNRSLTI</sequence>
<evidence type="ECO:0000256" key="1">
    <source>
        <dbReference type="ARBA" id="ARBA00004141"/>
    </source>
</evidence>
<dbReference type="GO" id="GO:0016020">
    <property type="term" value="C:membrane"/>
    <property type="evidence" value="ECO:0007669"/>
    <property type="project" value="UniProtKB-SubCell"/>
</dbReference>
<reference evidence="13" key="2">
    <citation type="submission" date="2022-10" db="EMBL/GenBank/DDBJ databases">
        <authorList>
            <consortium name="ENA_rothamsted_submissions"/>
            <consortium name="culmorum"/>
            <person name="King R."/>
        </authorList>
    </citation>
    <scope>NUCLEOTIDE SEQUENCE</scope>
</reference>
<dbReference type="OrthoDB" id="429813at2759"/>
<dbReference type="GO" id="GO:0102965">
    <property type="term" value="F:alcohol-forming long-chain fatty acyl-CoA reductase activity"/>
    <property type="evidence" value="ECO:0007669"/>
    <property type="project" value="UniProtKB-EC"/>
</dbReference>
<evidence type="ECO:0000256" key="6">
    <source>
        <dbReference type="ARBA" id="ARBA00022989"/>
    </source>
</evidence>
<proteinExistence type="inferred from homology"/>
<comment type="subcellular location">
    <subcellularLocation>
        <location evidence="1">Membrane</location>
        <topology evidence="1">Multi-pass membrane protein</topology>
    </subcellularLocation>
</comment>
<dbReference type="SUPFAM" id="SSF51735">
    <property type="entry name" value="NAD(P)-binding Rossmann-fold domains"/>
    <property type="match status" value="1"/>
</dbReference>
<keyword evidence="10" id="KW-0560">Oxidoreductase</keyword>
<keyword evidence="5 10" id="KW-0521">NADP</keyword>